<dbReference type="SUPFAM" id="SSF82199">
    <property type="entry name" value="SET domain"/>
    <property type="match status" value="1"/>
</dbReference>
<sequence length="408" mass="44433">MDSNNSAEKGALSPSMITDYFRSSKSKRRGPKGKPAVKKDNPLSSVYLTPESSPGSHSNPDSVHKDNIVPENLDQSTELNVKPSNQTELTDSIGGDNSCTVSSSNDGAHHDMLESNKIDAVGYKSSTKPAALCPSAPQSPKKCIPQNKTSVGDHAESSAAVCSSKSSCPAIVAFRPYETNAASSPPCVPRLKLRKSMKSNSQADAATVAKEGETLKPKPGRRKKKDPETPKNNSVITDYFQVRRSGRQTSSEIEKEKHHQLEQMILSGCQDGLEVKEFECKGRGVVATKDFKKGDFVVEYAGDLIDLDTAKVREEKYAQDPGIGCYMYYFKCGSKQHCVDATAESEKFGRLLNHSSKGGNCCTRSLEVKGVARLILVAKRDINSGEELTYDYGDRSKASIESHPWLKL</sequence>
<dbReference type="STRING" id="188477.A0A3S0ZVG4"/>
<feature type="compositionally biased region" description="Basic residues" evidence="13">
    <location>
        <begin position="24"/>
        <end position="36"/>
    </location>
</feature>
<keyword evidence="4" id="KW-0158">Chromosome</keyword>
<comment type="catalytic activity">
    <reaction evidence="12">
        <text>L-lysyl(20)-[histone H4] + S-adenosyl-L-methionine = N(6)-methyl-L-lysyl(20)-[histone H4] + S-adenosyl-L-homocysteine + H(+)</text>
        <dbReference type="Rhea" id="RHEA:60344"/>
        <dbReference type="Rhea" id="RHEA-COMP:15554"/>
        <dbReference type="Rhea" id="RHEA-COMP:15555"/>
        <dbReference type="ChEBI" id="CHEBI:15378"/>
        <dbReference type="ChEBI" id="CHEBI:29969"/>
        <dbReference type="ChEBI" id="CHEBI:57856"/>
        <dbReference type="ChEBI" id="CHEBI:59789"/>
        <dbReference type="ChEBI" id="CHEBI:61929"/>
        <dbReference type="EC" id="2.1.1.361"/>
    </reaction>
</comment>
<feature type="region of interest" description="Disordered" evidence="13">
    <location>
        <begin position="195"/>
        <end position="234"/>
    </location>
</feature>
<comment type="subcellular location">
    <subcellularLocation>
        <location evidence="2">Chromosome</location>
    </subcellularLocation>
    <subcellularLocation>
        <location evidence="1">Nucleus</location>
    </subcellularLocation>
</comment>
<feature type="compositionally biased region" description="Polar residues" evidence="13">
    <location>
        <begin position="73"/>
        <end position="106"/>
    </location>
</feature>
<dbReference type="InterPro" id="IPR016858">
    <property type="entry name" value="KMT5A-like"/>
</dbReference>
<dbReference type="InterPro" id="IPR051760">
    <property type="entry name" value="KMT5A"/>
</dbReference>
<dbReference type="AlphaFoldDB" id="A0A3S0ZVG4"/>
<evidence type="ECO:0000256" key="1">
    <source>
        <dbReference type="ARBA" id="ARBA00004123"/>
    </source>
</evidence>
<evidence type="ECO:0000256" key="4">
    <source>
        <dbReference type="ARBA" id="ARBA00022454"/>
    </source>
</evidence>
<keyword evidence="9" id="KW-0805">Transcription regulation</keyword>
<evidence type="ECO:0000256" key="11">
    <source>
        <dbReference type="ARBA" id="ARBA00023242"/>
    </source>
</evidence>
<keyword evidence="6" id="KW-0808">Transferase</keyword>
<dbReference type="GO" id="GO:0006357">
    <property type="term" value="P:regulation of transcription by RNA polymerase II"/>
    <property type="evidence" value="ECO:0007669"/>
    <property type="project" value="TreeGrafter"/>
</dbReference>
<feature type="region of interest" description="Disordered" evidence="13">
    <location>
        <begin position="128"/>
        <end position="150"/>
    </location>
</feature>
<organism evidence="15 16">
    <name type="scientific">Elysia chlorotica</name>
    <name type="common">Eastern emerald elysia</name>
    <name type="synonym">Sea slug</name>
    <dbReference type="NCBI Taxonomy" id="188477"/>
    <lineage>
        <taxon>Eukaryota</taxon>
        <taxon>Metazoa</taxon>
        <taxon>Spiralia</taxon>
        <taxon>Lophotrochozoa</taxon>
        <taxon>Mollusca</taxon>
        <taxon>Gastropoda</taxon>
        <taxon>Heterobranchia</taxon>
        <taxon>Euthyneura</taxon>
        <taxon>Panpulmonata</taxon>
        <taxon>Sacoglossa</taxon>
        <taxon>Placobranchoidea</taxon>
        <taxon>Plakobranchidae</taxon>
        <taxon>Elysia</taxon>
    </lineage>
</organism>
<keyword evidence="10" id="KW-0804">Transcription</keyword>
<feature type="region of interest" description="Disordered" evidence="13">
    <location>
        <begin position="1"/>
        <end position="113"/>
    </location>
</feature>
<keyword evidence="8" id="KW-0156">Chromatin regulator</keyword>
<evidence type="ECO:0000256" key="3">
    <source>
        <dbReference type="ARBA" id="ARBA00012187"/>
    </source>
</evidence>
<dbReference type="InterPro" id="IPR001214">
    <property type="entry name" value="SET_dom"/>
</dbReference>
<evidence type="ECO:0000313" key="16">
    <source>
        <dbReference type="Proteomes" id="UP000271974"/>
    </source>
</evidence>
<evidence type="ECO:0000256" key="9">
    <source>
        <dbReference type="ARBA" id="ARBA00023015"/>
    </source>
</evidence>
<keyword evidence="7" id="KW-0949">S-adenosyl-L-methionine</keyword>
<dbReference type="Pfam" id="PF00856">
    <property type="entry name" value="SET"/>
    <property type="match status" value="1"/>
</dbReference>
<dbReference type="EC" id="2.1.1.361" evidence="3"/>
<dbReference type="CDD" id="cd10528">
    <property type="entry name" value="SET_SETD8"/>
    <property type="match status" value="1"/>
</dbReference>
<protein>
    <recommendedName>
        <fullName evidence="3">[histone H4]-lysine(20) N-methyltransferase</fullName>
        <ecNumber evidence="3">2.1.1.361</ecNumber>
    </recommendedName>
</protein>
<dbReference type="GO" id="GO:0032259">
    <property type="term" value="P:methylation"/>
    <property type="evidence" value="ECO:0007669"/>
    <property type="project" value="UniProtKB-KW"/>
</dbReference>
<dbReference type="OrthoDB" id="5560686at2759"/>
<evidence type="ECO:0000256" key="10">
    <source>
        <dbReference type="ARBA" id="ARBA00023163"/>
    </source>
</evidence>
<dbReference type="PROSITE" id="PS50280">
    <property type="entry name" value="SET"/>
    <property type="match status" value="1"/>
</dbReference>
<reference evidence="15 16" key="1">
    <citation type="submission" date="2019-01" db="EMBL/GenBank/DDBJ databases">
        <title>A draft genome assembly of the solar-powered sea slug Elysia chlorotica.</title>
        <authorList>
            <person name="Cai H."/>
            <person name="Li Q."/>
            <person name="Fang X."/>
            <person name="Li J."/>
            <person name="Curtis N.E."/>
            <person name="Altenburger A."/>
            <person name="Shibata T."/>
            <person name="Feng M."/>
            <person name="Maeda T."/>
            <person name="Schwartz J.A."/>
            <person name="Shigenobu S."/>
            <person name="Lundholm N."/>
            <person name="Nishiyama T."/>
            <person name="Yang H."/>
            <person name="Hasebe M."/>
            <person name="Li S."/>
            <person name="Pierce S.K."/>
            <person name="Wang J."/>
        </authorList>
    </citation>
    <scope>NUCLEOTIDE SEQUENCE [LARGE SCALE GENOMIC DNA]</scope>
    <source>
        <strain evidence="15">EC2010</strain>
        <tissue evidence="15">Whole organism of an adult</tissue>
    </source>
</reference>
<dbReference type="Proteomes" id="UP000271974">
    <property type="component" value="Unassembled WGS sequence"/>
</dbReference>
<dbReference type="GO" id="GO:0043516">
    <property type="term" value="P:regulation of DNA damage response, signal transduction by p53 class mediator"/>
    <property type="evidence" value="ECO:0007669"/>
    <property type="project" value="TreeGrafter"/>
</dbReference>
<comment type="caution">
    <text evidence="15">The sequence shown here is derived from an EMBL/GenBank/DDBJ whole genome shotgun (WGS) entry which is preliminary data.</text>
</comment>
<keyword evidence="16" id="KW-1185">Reference proteome</keyword>
<evidence type="ECO:0000256" key="7">
    <source>
        <dbReference type="ARBA" id="ARBA00022691"/>
    </source>
</evidence>
<dbReference type="InterPro" id="IPR047266">
    <property type="entry name" value="KMT5A-like_SET"/>
</dbReference>
<feature type="compositionally biased region" description="Polar residues" evidence="13">
    <location>
        <begin position="42"/>
        <end position="61"/>
    </location>
</feature>
<dbReference type="Gene3D" id="2.170.270.10">
    <property type="entry name" value="SET domain"/>
    <property type="match status" value="1"/>
</dbReference>
<dbReference type="PANTHER" id="PTHR46167:SF1">
    <property type="entry name" value="N-LYSINE METHYLTRANSFERASE KMT5A"/>
    <property type="match status" value="1"/>
</dbReference>
<dbReference type="PANTHER" id="PTHR46167">
    <property type="entry name" value="N-LYSINE METHYLTRANSFERASE KMT5A"/>
    <property type="match status" value="1"/>
</dbReference>
<accession>A0A3S0ZVG4</accession>
<evidence type="ECO:0000259" key="14">
    <source>
        <dbReference type="PROSITE" id="PS50280"/>
    </source>
</evidence>
<dbReference type="EMBL" id="RQTK01000125">
    <property type="protein sequence ID" value="RUS86866.1"/>
    <property type="molecule type" value="Genomic_DNA"/>
</dbReference>
<keyword evidence="5" id="KW-0489">Methyltransferase</keyword>
<proteinExistence type="predicted"/>
<dbReference type="PROSITE" id="PS51571">
    <property type="entry name" value="SAM_MT43_PR_SET"/>
    <property type="match status" value="1"/>
</dbReference>
<gene>
    <name evidence="15" type="ORF">EGW08_005345</name>
</gene>
<evidence type="ECO:0000256" key="6">
    <source>
        <dbReference type="ARBA" id="ARBA00022679"/>
    </source>
</evidence>
<dbReference type="GO" id="GO:0140944">
    <property type="term" value="F:histone H4K20 monomethyltransferase activity"/>
    <property type="evidence" value="ECO:0007669"/>
    <property type="project" value="UniProtKB-EC"/>
</dbReference>
<evidence type="ECO:0000256" key="12">
    <source>
        <dbReference type="ARBA" id="ARBA00047784"/>
    </source>
</evidence>
<feature type="domain" description="SET" evidence="14">
    <location>
        <begin position="271"/>
        <end position="393"/>
    </location>
</feature>
<dbReference type="GO" id="GO:0005634">
    <property type="term" value="C:nucleus"/>
    <property type="evidence" value="ECO:0007669"/>
    <property type="project" value="UniProtKB-SubCell"/>
</dbReference>
<evidence type="ECO:0000313" key="15">
    <source>
        <dbReference type="EMBL" id="RUS86866.1"/>
    </source>
</evidence>
<keyword evidence="11" id="KW-0539">Nucleus</keyword>
<evidence type="ECO:0000256" key="2">
    <source>
        <dbReference type="ARBA" id="ARBA00004286"/>
    </source>
</evidence>
<dbReference type="InterPro" id="IPR046341">
    <property type="entry name" value="SET_dom_sf"/>
</dbReference>
<name>A0A3S0ZVG4_ELYCH</name>
<dbReference type="GO" id="GO:0005700">
    <property type="term" value="C:polytene chromosome"/>
    <property type="evidence" value="ECO:0007669"/>
    <property type="project" value="TreeGrafter"/>
</dbReference>
<evidence type="ECO:0000256" key="5">
    <source>
        <dbReference type="ARBA" id="ARBA00022603"/>
    </source>
</evidence>
<evidence type="ECO:0000256" key="13">
    <source>
        <dbReference type="SAM" id="MobiDB-lite"/>
    </source>
</evidence>
<evidence type="ECO:0000256" key="8">
    <source>
        <dbReference type="ARBA" id="ARBA00022853"/>
    </source>
</evidence>
<dbReference type="SMART" id="SM00317">
    <property type="entry name" value="SET"/>
    <property type="match status" value="1"/>
</dbReference>